<evidence type="ECO:0000313" key="1">
    <source>
        <dbReference type="EMBL" id="KAJ0170003.1"/>
    </source>
</evidence>
<dbReference type="Proteomes" id="UP000824533">
    <property type="component" value="Linkage Group LG29"/>
</dbReference>
<sequence>MSWTCGKKLTASDPLVVPNRTDNPHLRSNIALVLRNSTLIPFRYLHKREFVCLYCEKKFLFYAELKKHVKRAHDDITEDEIKKCVPIPRDLVKVDMSDIKCKLCAENCLEGSINKKISDSLSDRERSDEFETIESFIDHLINFHNRIYIHVAGVTPSHCLLGFYMNTDESKCHICQTKFRFFTQLSSHMIEHYSTFVCHICGRKYLSKTRLDIHLDTHSAKKLKCRICMKVFNDDRARLVHLKSVHGNVKYKCFVCQESFNEYYPRLRHMHHKHGIKMPEYKCEICFKQLSRSSSLSKHIRYVHFKEVNSFICDLCGKSFTSKRSIAEHFSLHTGVKQYECIYCDKRFRLKSTLTIHVQGHLNIKPYACTLCKAAFIQKRGLINHIRIHNPSVGVGTYGKKLLQQLVSLQRGVRTDNTHLRSNIALILKNSTIIPFQHLFKREFGCLYCEKKFWFYPELKKHVESAHGDITEDEIIKSVPVPQNLVKVDISDIKCKLCMNSCFRGRTSKENTTILSDRERSINFETIESFVDHLVKFHKRVYMHISRVTPSHGLLGLHMGTDEIKCHICQKTFRIFTQLSSHMNEHYSSFICQICGKRLLSKVRLDNHMNKHNTEIFKCELCGKVFGQRSTKLQHLRRVHGDQKYECFICHEIFAKYNQRLKHLEEKHDIKNPVYKCDYCLKQLPSASSFNKHIKRNHHIKNDYICDVCGKSFTSKYSIADHLTIHTGVKNYQCKYCDKRFRARSTLKLHVQGHLNIKPFACTLCKAAFIQKHCLKNHIRVHHPSVDISSEK</sequence>
<comment type="caution">
    <text evidence="1">The sequence shown here is derived from an EMBL/GenBank/DDBJ whole genome shotgun (WGS) entry which is preliminary data.</text>
</comment>
<reference evidence="1 2" key="1">
    <citation type="journal article" date="2021" name="Front. Genet.">
        <title>Chromosome-Level Genome Assembly Reveals Significant Gene Expansion in the Toll and IMD Signaling Pathways of Dendrolimus kikuchii.</title>
        <authorList>
            <person name="Zhou J."/>
            <person name="Wu P."/>
            <person name="Xiong Z."/>
            <person name="Liu N."/>
            <person name="Zhao N."/>
            <person name="Ji M."/>
            <person name="Qiu Y."/>
            <person name="Yang B."/>
        </authorList>
    </citation>
    <scope>NUCLEOTIDE SEQUENCE [LARGE SCALE GENOMIC DNA]</scope>
    <source>
        <strain evidence="1">Ann1</strain>
    </source>
</reference>
<keyword evidence="2" id="KW-1185">Reference proteome</keyword>
<accession>A0ACC1CEL8</accession>
<name>A0ACC1CEL8_9NEOP</name>
<organism evidence="1 2">
    <name type="scientific">Dendrolimus kikuchii</name>
    <dbReference type="NCBI Taxonomy" id="765133"/>
    <lineage>
        <taxon>Eukaryota</taxon>
        <taxon>Metazoa</taxon>
        <taxon>Ecdysozoa</taxon>
        <taxon>Arthropoda</taxon>
        <taxon>Hexapoda</taxon>
        <taxon>Insecta</taxon>
        <taxon>Pterygota</taxon>
        <taxon>Neoptera</taxon>
        <taxon>Endopterygota</taxon>
        <taxon>Lepidoptera</taxon>
        <taxon>Glossata</taxon>
        <taxon>Ditrysia</taxon>
        <taxon>Bombycoidea</taxon>
        <taxon>Lasiocampidae</taxon>
        <taxon>Dendrolimus</taxon>
    </lineage>
</organism>
<dbReference type="EMBL" id="CM034415">
    <property type="protein sequence ID" value="KAJ0170003.1"/>
    <property type="molecule type" value="Genomic_DNA"/>
</dbReference>
<gene>
    <name evidence="1" type="ORF">K1T71_014609</name>
</gene>
<evidence type="ECO:0000313" key="2">
    <source>
        <dbReference type="Proteomes" id="UP000824533"/>
    </source>
</evidence>
<protein>
    <submittedName>
        <fullName evidence="1">Uncharacterized protein</fullName>
    </submittedName>
</protein>
<proteinExistence type="predicted"/>